<evidence type="ECO:0000256" key="2">
    <source>
        <dbReference type="ARBA" id="ARBA00023125"/>
    </source>
</evidence>
<dbReference type="InterPro" id="IPR036388">
    <property type="entry name" value="WH-like_DNA-bd_sf"/>
</dbReference>
<dbReference type="InterPro" id="IPR051011">
    <property type="entry name" value="Metal_resp_trans_reg"/>
</dbReference>
<dbReference type="Gene3D" id="1.10.10.10">
    <property type="entry name" value="Winged helix-like DNA-binding domain superfamily/Winged helix DNA-binding domain"/>
    <property type="match status" value="1"/>
</dbReference>
<organism evidence="6 7">
    <name type="scientific">Streptomyces coeruleofuscus</name>
    <dbReference type="NCBI Taxonomy" id="66879"/>
    <lineage>
        <taxon>Bacteria</taxon>
        <taxon>Bacillati</taxon>
        <taxon>Actinomycetota</taxon>
        <taxon>Actinomycetes</taxon>
        <taxon>Kitasatosporales</taxon>
        <taxon>Streptomycetaceae</taxon>
        <taxon>Streptomyces</taxon>
    </lineage>
</organism>
<dbReference type="InterPro" id="IPR001845">
    <property type="entry name" value="HTH_ArsR_DNA-bd_dom"/>
</dbReference>
<dbReference type="RefSeq" id="WP_346138300.1">
    <property type="nucleotide sequence ID" value="NZ_BAAASE010000004.1"/>
</dbReference>
<gene>
    <name evidence="6" type="ORF">GCM10010255_35080</name>
</gene>
<sequence>MIRIRFTVEDLSRVRVVRPVNYENETAFALENWHRNTGGYFRVWHHTVTSRVRRHAGTQQRLKRFSEAGLTSRDLIGIPPRIDTLSMSAPRQDRTGRANELRRSELDALLEEFARIAILPYRKAIQTRLDNDTDAYQQIMSTSGVETLLRCLHPRIHWRAPFLEIEDNGPDDDMEEIELDGRGLLVSPSLFLSAPGALLHLSAAGTTSHSPTLVFPVRPDPRTSSALTADTDTAAQDAVPEDALAMLMGRTRAALLEELRKGCANVELAGRVGVSAAAVSQHTSVLRAAGLIATRRTRNLVLHTLTPLGRSLLSSGGNPRGPAVAMNGSRVPQA</sequence>
<evidence type="ECO:0000256" key="1">
    <source>
        <dbReference type="ARBA" id="ARBA00023015"/>
    </source>
</evidence>
<dbReference type="InterPro" id="IPR036390">
    <property type="entry name" value="WH_DNA-bd_sf"/>
</dbReference>
<protein>
    <recommendedName>
        <fullName evidence="5">HTH arsR-type domain-containing protein</fullName>
    </recommendedName>
</protein>
<comment type="caution">
    <text evidence="6">The sequence shown here is derived from an EMBL/GenBank/DDBJ whole genome shotgun (WGS) entry which is preliminary data.</text>
</comment>
<dbReference type="Proteomes" id="UP001499986">
    <property type="component" value="Unassembled WGS sequence"/>
</dbReference>
<keyword evidence="1" id="KW-0805">Transcription regulation</keyword>
<dbReference type="SMART" id="SM00418">
    <property type="entry name" value="HTH_ARSR"/>
    <property type="match status" value="1"/>
</dbReference>
<evidence type="ECO:0000256" key="4">
    <source>
        <dbReference type="SAM" id="MobiDB-lite"/>
    </source>
</evidence>
<keyword evidence="3" id="KW-0804">Transcription</keyword>
<dbReference type="EMBL" id="BAAASE010000004">
    <property type="protein sequence ID" value="GAA2399507.1"/>
    <property type="molecule type" value="Genomic_DNA"/>
</dbReference>
<dbReference type="PANTHER" id="PTHR43132">
    <property type="entry name" value="ARSENICAL RESISTANCE OPERON REPRESSOR ARSR-RELATED"/>
    <property type="match status" value="1"/>
</dbReference>
<dbReference type="Pfam" id="PF13412">
    <property type="entry name" value="HTH_24"/>
    <property type="match status" value="1"/>
</dbReference>
<evidence type="ECO:0000313" key="6">
    <source>
        <dbReference type="EMBL" id="GAA2399507.1"/>
    </source>
</evidence>
<reference evidence="7" key="1">
    <citation type="journal article" date="2019" name="Int. J. Syst. Evol. Microbiol.">
        <title>The Global Catalogue of Microorganisms (GCM) 10K type strain sequencing project: providing services to taxonomists for standard genome sequencing and annotation.</title>
        <authorList>
            <consortium name="The Broad Institute Genomics Platform"/>
            <consortium name="The Broad Institute Genome Sequencing Center for Infectious Disease"/>
            <person name="Wu L."/>
            <person name="Ma J."/>
        </authorList>
    </citation>
    <scope>NUCLEOTIDE SEQUENCE [LARGE SCALE GENOMIC DNA]</scope>
    <source>
        <strain evidence="7">JCM 4358</strain>
    </source>
</reference>
<evidence type="ECO:0000256" key="3">
    <source>
        <dbReference type="ARBA" id="ARBA00023163"/>
    </source>
</evidence>
<dbReference type="PANTHER" id="PTHR43132:SF8">
    <property type="entry name" value="HTH-TYPE TRANSCRIPTIONAL REGULATOR KMTR"/>
    <property type="match status" value="1"/>
</dbReference>
<proteinExistence type="predicted"/>
<keyword evidence="7" id="KW-1185">Reference proteome</keyword>
<feature type="domain" description="HTH arsR-type" evidence="5">
    <location>
        <begin position="242"/>
        <end position="318"/>
    </location>
</feature>
<dbReference type="SUPFAM" id="SSF46785">
    <property type="entry name" value="Winged helix' DNA-binding domain"/>
    <property type="match status" value="1"/>
</dbReference>
<name>A0ABN3IAT3_9ACTN</name>
<dbReference type="CDD" id="cd00090">
    <property type="entry name" value="HTH_ARSR"/>
    <property type="match status" value="1"/>
</dbReference>
<keyword evidence="2" id="KW-0238">DNA-binding</keyword>
<evidence type="ECO:0000313" key="7">
    <source>
        <dbReference type="Proteomes" id="UP001499986"/>
    </source>
</evidence>
<feature type="region of interest" description="Disordered" evidence="4">
    <location>
        <begin position="313"/>
        <end position="334"/>
    </location>
</feature>
<accession>A0ABN3IAT3</accession>
<dbReference type="InterPro" id="IPR011991">
    <property type="entry name" value="ArsR-like_HTH"/>
</dbReference>
<evidence type="ECO:0000259" key="5">
    <source>
        <dbReference type="SMART" id="SM00418"/>
    </source>
</evidence>